<dbReference type="EMBL" id="JAGKQM010000005">
    <property type="protein sequence ID" value="KAH0926857.1"/>
    <property type="molecule type" value="Genomic_DNA"/>
</dbReference>
<reference evidence="1 2" key="1">
    <citation type="submission" date="2021-05" db="EMBL/GenBank/DDBJ databases">
        <title>Genome Assembly of Synthetic Allotetraploid Brassica napus Reveals Homoeologous Exchanges between Subgenomes.</title>
        <authorList>
            <person name="Davis J.T."/>
        </authorList>
    </citation>
    <scope>NUCLEOTIDE SEQUENCE [LARGE SCALE GENOMIC DNA]</scope>
    <source>
        <strain evidence="2">cv. Da-Ae</strain>
        <tissue evidence="1">Seedling</tissue>
    </source>
</reference>
<comment type="caution">
    <text evidence="1">The sequence shown here is derived from an EMBL/GenBank/DDBJ whole genome shotgun (WGS) entry which is preliminary data.</text>
</comment>
<name>A0ABQ8DD36_BRANA</name>
<organism evidence="1 2">
    <name type="scientific">Brassica napus</name>
    <name type="common">Rape</name>
    <dbReference type="NCBI Taxonomy" id="3708"/>
    <lineage>
        <taxon>Eukaryota</taxon>
        <taxon>Viridiplantae</taxon>
        <taxon>Streptophyta</taxon>
        <taxon>Embryophyta</taxon>
        <taxon>Tracheophyta</taxon>
        <taxon>Spermatophyta</taxon>
        <taxon>Magnoliopsida</taxon>
        <taxon>eudicotyledons</taxon>
        <taxon>Gunneridae</taxon>
        <taxon>Pentapetalae</taxon>
        <taxon>rosids</taxon>
        <taxon>malvids</taxon>
        <taxon>Brassicales</taxon>
        <taxon>Brassicaceae</taxon>
        <taxon>Brassiceae</taxon>
        <taxon>Brassica</taxon>
    </lineage>
</organism>
<dbReference type="PANTHER" id="PTHR34684">
    <property type="entry name" value="OS08G0192200 PROTEIN"/>
    <property type="match status" value="1"/>
</dbReference>
<proteinExistence type="predicted"/>
<evidence type="ECO:0000313" key="2">
    <source>
        <dbReference type="Proteomes" id="UP000824890"/>
    </source>
</evidence>
<accession>A0ABQ8DD36</accession>
<protein>
    <submittedName>
        <fullName evidence="1">Uncharacterized protein</fullName>
    </submittedName>
</protein>
<dbReference type="PANTHER" id="PTHR34684:SF3">
    <property type="entry name" value="GENOME ASSEMBLY, CHROMOSOME: A03"/>
    <property type="match status" value="1"/>
</dbReference>
<keyword evidence="2" id="KW-1185">Reference proteome</keyword>
<gene>
    <name evidence="1" type="ORF">HID58_019113</name>
</gene>
<feature type="non-terminal residue" evidence="1">
    <location>
        <position position="1"/>
    </location>
</feature>
<evidence type="ECO:0000313" key="1">
    <source>
        <dbReference type="EMBL" id="KAH0926857.1"/>
    </source>
</evidence>
<feature type="non-terminal residue" evidence="1">
    <location>
        <position position="128"/>
    </location>
</feature>
<dbReference type="Proteomes" id="UP000824890">
    <property type="component" value="Unassembled WGS sequence"/>
</dbReference>
<sequence length="128" mass="13800">YVPFSELISSDSLIVKPLHSISDLQAEKDSVQAYLEKPNVRHRPNSRFLTATVLGVQQLCDILLFVEAIVFSVGEVSGGGFRCGSDDLCGCGGRRGEEQNDGVMGGKKLLQQEDLLALRPSSCSACLL</sequence>